<evidence type="ECO:0000313" key="2">
    <source>
        <dbReference type="EMBL" id="MCI88763.1"/>
    </source>
</evidence>
<evidence type="ECO:0000313" key="3">
    <source>
        <dbReference type="Proteomes" id="UP000265520"/>
    </source>
</evidence>
<feature type="non-terminal residue" evidence="2">
    <location>
        <position position="1"/>
    </location>
</feature>
<protein>
    <submittedName>
        <fullName evidence="2">Uncharacterized protein</fullName>
    </submittedName>
</protein>
<dbReference type="EMBL" id="LXQA011201745">
    <property type="protein sequence ID" value="MCI88763.1"/>
    <property type="molecule type" value="Genomic_DNA"/>
</dbReference>
<feature type="region of interest" description="Disordered" evidence="1">
    <location>
        <begin position="1"/>
        <end position="57"/>
    </location>
</feature>
<dbReference type="AlphaFoldDB" id="A0A392VMQ8"/>
<keyword evidence="3" id="KW-1185">Reference proteome</keyword>
<feature type="compositionally biased region" description="Polar residues" evidence="1">
    <location>
        <begin position="30"/>
        <end position="42"/>
    </location>
</feature>
<proteinExistence type="predicted"/>
<comment type="caution">
    <text evidence="2">The sequence shown here is derived from an EMBL/GenBank/DDBJ whole genome shotgun (WGS) entry which is preliminary data.</text>
</comment>
<organism evidence="2 3">
    <name type="scientific">Trifolium medium</name>
    <dbReference type="NCBI Taxonomy" id="97028"/>
    <lineage>
        <taxon>Eukaryota</taxon>
        <taxon>Viridiplantae</taxon>
        <taxon>Streptophyta</taxon>
        <taxon>Embryophyta</taxon>
        <taxon>Tracheophyta</taxon>
        <taxon>Spermatophyta</taxon>
        <taxon>Magnoliopsida</taxon>
        <taxon>eudicotyledons</taxon>
        <taxon>Gunneridae</taxon>
        <taxon>Pentapetalae</taxon>
        <taxon>rosids</taxon>
        <taxon>fabids</taxon>
        <taxon>Fabales</taxon>
        <taxon>Fabaceae</taxon>
        <taxon>Papilionoideae</taxon>
        <taxon>50 kb inversion clade</taxon>
        <taxon>NPAAA clade</taxon>
        <taxon>Hologalegina</taxon>
        <taxon>IRL clade</taxon>
        <taxon>Trifolieae</taxon>
        <taxon>Trifolium</taxon>
    </lineage>
</organism>
<reference evidence="2 3" key="1">
    <citation type="journal article" date="2018" name="Front. Plant Sci.">
        <title>Red Clover (Trifolium pratense) and Zigzag Clover (T. medium) - A Picture of Genomic Similarities and Differences.</title>
        <authorList>
            <person name="Dluhosova J."/>
            <person name="Istvanek J."/>
            <person name="Nedelnik J."/>
            <person name="Repkova J."/>
        </authorList>
    </citation>
    <scope>NUCLEOTIDE SEQUENCE [LARGE SCALE GENOMIC DNA]</scope>
    <source>
        <strain evidence="3">cv. 10/8</strain>
        <tissue evidence="2">Leaf</tissue>
    </source>
</reference>
<evidence type="ECO:0000256" key="1">
    <source>
        <dbReference type="SAM" id="MobiDB-lite"/>
    </source>
</evidence>
<accession>A0A392VMQ8</accession>
<dbReference type="Proteomes" id="UP000265520">
    <property type="component" value="Unassembled WGS sequence"/>
</dbReference>
<name>A0A392VMQ8_9FABA</name>
<sequence length="57" mass="6216">EAEIQGKNLRIVDRQSGTSEREISEVAGTKTGTLDDLTNNHGATVKGPTRQKRNTHV</sequence>